<dbReference type="CDD" id="cd07111">
    <property type="entry name" value="ALDH_F16"/>
    <property type="match status" value="1"/>
</dbReference>
<evidence type="ECO:0000313" key="7">
    <source>
        <dbReference type="Proteomes" id="UP000597886"/>
    </source>
</evidence>
<dbReference type="SUPFAM" id="SSF53720">
    <property type="entry name" value="ALDH-like"/>
    <property type="match status" value="2"/>
</dbReference>
<dbReference type="InterPro" id="IPR016161">
    <property type="entry name" value="Ald_DH/histidinol_DH"/>
</dbReference>
<dbReference type="Gene3D" id="3.40.309.10">
    <property type="entry name" value="Aldehyde Dehydrogenase, Chain A, domain 2"/>
    <property type="match status" value="1"/>
</dbReference>
<dbReference type="Pfam" id="PF00171">
    <property type="entry name" value="Aldedh"/>
    <property type="match status" value="2"/>
</dbReference>
<dbReference type="InterPro" id="IPR015590">
    <property type="entry name" value="Aldehyde_DH_dom"/>
</dbReference>
<keyword evidence="1 4" id="KW-0560">Oxidoreductase</keyword>
<dbReference type="Gene3D" id="3.40.605.10">
    <property type="entry name" value="Aldehyde Dehydrogenase, Chain A, domain 1"/>
    <property type="match status" value="2"/>
</dbReference>
<dbReference type="AlphaFoldDB" id="A0AA90YW49"/>
<dbReference type="FunFam" id="3.40.605.10:FF:000001">
    <property type="entry name" value="Aldehyde dehydrogenase 1"/>
    <property type="match status" value="1"/>
</dbReference>
<evidence type="ECO:0000256" key="2">
    <source>
        <dbReference type="PIRNR" id="PIRNR036490"/>
    </source>
</evidence>
<organism evidence="6 7">
    <name type="scientific">Ruegeria atlantica</name>
    <dbReference type="NCBI Taxonomy" id="81569"/>
    <lineage>
        <taxon>Bacteria</taxon>
        <taxon>Pseudomonadati</taxon>
        <taxon>Pseudomonadota</taxon>
        <taxon>Alphaproteobacteria</taxon>
        <taxon>Rhodobacterales</taxon>
        <taxon>Roseobacteraceae</taxon>
        <taxon>Ruegeria</taxon>
    </lineage>
</organism>
<proteinExistence type="inferred from homology"/>
<dbReference type="InterPro" id="IPR011408">
    <property type="entry name" value="Aldehyde_DH"/>
</dbReference>
<evidence type="ECO:0000259" key="5">
    <source>
        <dbReference type="Pfam" id="PF00171"/>
    </source>
</evidence>
<dbReference type="Proteomes" id="UP000597886">
    <property type="component" value="Unassembled WGS sequence"/>
</dbReference>
<evidence type="ECO:0000256" key="4">
    <source>
        <dbReference type="RuleBase" id="RU003345"/>
    </source>
</evidence>
<dbReference type="RefSeq" id="WP_171330370.1">
    <property type="nucleotide sequence ID" value="NZ_WVRA01000004.1"/>
</dbReference>
<feature type="active site" evidence="3">
    <location>
        <position position="263"/>
    </location>
</feature>
<dbReference type="InterPro" id="IPR016163">
    <property type="entry name" value="Ald_DH_C"/>
</dbReference>
<dbReference type="GO" id="GO:0004030">
    <property type="term" value="F:aldehyde dehydrogenase [NAD(P)+] activity"/>
    <property type="evidence" value="ECO:0007669"/>
    <property type="project" value="UniProtKB-ARBA"/>
</dbReference>
<dbReference type="PIRSF" id="PIRSF036490">
    <property type="entry name" value="Aldedh_dupl"/>
    <property type="match status" value="1"/>
</dbReference>
<evidence type="ECO:0000313" key="6">
    <source>
        <dbReference type="EMBL" id="NOE18935.1"/>
    </source>
</evidence>
<dbReference type="EMBL" id="WVRA01000004">
    <property type="protein sequence ID" value="NOE18935.1"/>
    <property type="molecule type" value="Genomic_DNA"/>
</dbReference>
<comment type="caution">
    <text evidence="6">The sequence shown here is derived from an EMBL/GenBank/DDBJ whole genome shotgun (WGS) entry which is preliminary data.</text>
</comment>
<sequence>MTVKEIFETMEYGPAPESAAEALAWLVDQGDTFGHFIDGAFTKPGKGFESRNPATGEVLAKLTQATQADVDAAVAAARKAQPKWEKLGGPSRARYLYAIARLIQKQARLFAVLETLDNGKPIRESRDIDIPLVQRHFYYHAGMAQLMESELLDAQALGVCGQIIPWNFPLLMLAWKVAPALAMGNTVVLKPAEYTSLTALLFADICMQAGLPKGVVNIVTGDGAVGEMIVASDVDKIAFTGSTVVGRRIREATAGSGKALTLELGGKSPYIVFDDADIDSAIEGLVDAIWFNQGQVCCAGSRLLVQEGIAERFYAKLRARMDTLRIGNPLDKCIDVGAVVDPVQLQTITSMVDSNTVGHVHQAACELPANGCYYPPTLITGLETSDPLMQEEIFGPVLVSSTFRTPAEAVELANNTRYGLAATVWTENVNLALDIAPKLVAGVVWVNATNLFDAAAGFGGLRESGFGREGGWEGLSAYTKPKGKAKPLAKIEPVVGEGGPVDPIDRTAKLYVGGKQARPDGGYSRAVWGKAGLQGHVGLANRKDVRNAVEAAAGAKGWSKTTGHLRAQILYYIGENLSARSDEFAHRIDAMTGRKDGAKEVDAAIQRLFTAAAWADKYDGQVHGVPIRGVAIAMKEPVGVIGALCADEAPLLGLVSAMAPAIAMGNRVVLVASEPYPLAATDFYQVLDTSDVPAGVVNILTGSHEELAKPLASHLNVDAVWSFSSTDLSAQIEVVSAGNLKRTWVNNATAFDWGMDHSRRFLQASTEVKNIWVPYGE</sequence>
<evidence type="ECO:0000256" key="3">
    <source>
        <dbReference type="PROSITE-ProRule" id="PRU10007"/>
    </source>
</evidence>
<comment type="similarity">
    <text evidence="2 4">Belongs to the aldehyde dehydrogenase family.</text>
</comment>
<reference evidence="6" key="1">
    <citation type="submission" date="2019-12" db="EMBL/GenBank/DDBJ databases">
        <title>Ruegeria JWLKs population differentiation of coral mucus and skeleton niches.</title>
        <authorList>
            <person name="Luo D."/>
        </authorList>
    </citation>
    <scope>NUCLEOTIDE SEQUENCE</scope>
    <source>
        <strain evidence="6">HKCCD6181</strain>
    </source>
</reference>
<dbReference type="InterPro" id="IPR016162">
    <property type="entry name" value="Ald_DH_N"/>
</dbReference>
<gene>
    <name evidence="6" type="ORF">GS634_12470</name>
</gene>
<protein>
    <submittedName>
        <fullName evidence="6">Aldehyde dehydrogenase family protein</fullName>
    </submittedName>
</protein>
<accession>A0AA90YW49</accession>
<dbReference type="InterPro" id="IPR029510">
    <property type="entry name" value="Ald_DH_CS_GLU"/>
</dbReference>
<feature type="domain" description="Aldehyde dehydrogenase" evidence="5">
    <location>
        <begin position="46"/>
        <end position="482"/>
    </location>
</feature>
<dbReference type="PANTHER" id="PTHR11699">
    <property type="entry name" value="ALDEHYDE DEHYDROGENASE-RELATED"/>
    <property type="match status" value="1"/>
</dbReference>
<dbReference type="PROSITE" id="PS00687">
    <property type="entry name" value="ALDEHYDE_DEHYDR_GLU"/>
    <property type="match status" value="1"/>
</dbReference>
<evidence type="ECO:0000256" key="1">
    <source>
        <dbReference type="ARBA" id="ARBA00023002"/>
    </source>
</evidence>
<name>A0AA90YW49_9RHOB</name>
<feature type="domain" description="Aldehyde dehydrogenase" evidence="5">
    <location>
        <begin position="535"/>
        <end position="744"/>
    </location>
</feature>